<evidence type="ECO:0000313" key="2">
    <source>
        <dbReference type="Proteomes" id="UP000003645"/>
    </source>
</evidence>
<proteinExistence type="predicted"/>
<dbReference type="OrthoDB" id="95278at2"/>
<name>A0A0D4CLG2_LIMMU</name>
<dbReference type="EMBL" id="CP011013">
    <property type="protein sequence ID" value="AJT50997.1"/>
    <property type="molecule type" value="Genomic_DNA"/>
</dbReference>
<accession>A0A0D4CLG2</accession>
<dbReference type="Gene3D" id="3.30.1330.30">
    <property type="match status" value="1"/>
</dbReference>
<dbReference type="RefSeq" id="WP_006500267.1">
    <property type="nucleotide sequence ID" value="NZ_CP011013.1"/>
</dbReference>
<dbReference type="AlphaFoldDB" id="A0A0D4CLG2"/>
<dbReference type="STRING" id="1130798.LBLM1_08490"/>
<evidence type="ECO:0000313" key="1">
    <source>
        <dbReference type="EMBL" id="AJT50997.1"/>
    </source>
</evidence>
<dbReference type="Proteomes" id="UP000003645">
    <property type="component" value="Chromosome"/>
</dbReference>
<protein>
    <recommendedName>
        <fullName evidence="3">DUF1694 domain-containing protein</fullName>
    </recommendedName>
</protein>
<keyword evidence="2" id="KW-1185">Reference proteome</keyword>
<organism evidence="1 2">
    <name type="scientific">Limosilactobacillus mucosae LM1</name>
    <dbReference type="NCBI Taxonomy" id="1130798"/>
    <lineage>
        <taxon>Bacteria</taxon>
        <taxon>Bacillati</taxon>
        <taxon>Bacillota</taxon>
        <taxon>Bacilli</taxon>
        <taxon>Lactobacillales</taxon>
        <taxon>Lactobacillaceae</taxon>
        <taxon>Limosilactobacillus</taxon>
    </lineage>
</organism>
<dbReference type="PIRSF" id="PIRSF034303">
    <property type="entry name" value="DUF1694"/>
    <property type="match status" value="1"/>
</dbReference>
<sequence>MANEEKSAVDQRLQNAVYGTPKINPDEQRRYLGTFRERVCLTISVAQLGERDWSDALRLELKKGIGKLVFLNGNLDDEQLRPYMRAAVQEHASFTLKTDPEFSTAPEKLAVVVAAKTAVYQSPVDVAKRYPNLSNPVSQVKSPAKQGFWQRLFHSR</sequence>
<dbReference type="KEGG" id="lmu:LBLM1_08490"/>
<gene>
    <name evidence="1" type="ORF">LBLM1_08490</name>
</gene>
<evidence type="ECO:0008006" key="3">
    <source>
        <dbReference type="Google" id="ProtNLM"/>
    </source>
</evidence>
<dbReference type="HOGENOM" id="CLU_111531_0_1_9"/>
<dbReference type="InterPro" id="IPR012543">
    <property type="entry name" value="DUF1694"/>
</dbReference>
<reference evidence="1 2" key="1">
    <citation type="journal article" date="2012" name="J. Bacteriol.">
        <title>Genome sequence of Lactobacillus mucosae LM1, isolated from piglet feces.</title>
        <authorList>
            <person name="Lee J.H."/>
            <person name="Valeriano V.D."/>
            <person name="Shin Y.R."/>
            <person name="Chae J.P."/>
            <person name="Kim G.B."/>
            <person name="Ham J.S."/>
            <person name="Chun J."/>
            <person name="Kang D.K."/>
        </authorList>
    </citation>
    <scope>NUCLEOTIDE SEQUENCE [LARGE SCALE GENOMIC DNA]</scope>
    <source>
        <strain evidence="1 2">LM1</strain>
    </source>
</reference>
<dbReference type="Pfam" id="PF07997">
    <property type="entry name" value="DUF1694"/>
    <property type="match status" value="1"/>
</dbReference>
<dbReference type="InterPro" id="IPR029064">
    <property type="entry name" value="Ribosomal_eL30-like_sf"/>
</dbReference>
<dbReference type="SUPFAM" id="SSF160515">
    <property type="entry name" value="YueI-like"/>
    <property type="match status" value="1"/>
</dbReference>